<evidence type="ECO:0008006" key="3">
    <source>
        <dbReference type="Google" id="ProtNLM"/>
    </source>
</evidence>
<evidence type="ECO:0000313" key="1">
    <source>
        <dbReference type="EMBL" id="WFL78231.1"/>
    </source>
</evidence>
<organism evidence="1 2">
    <name type="scientific">Altererythrobacter arenosus</name>
    <dbReference type="NCBI Taxonomy" id="3032592"/>
    <lineage>
        <taxon>Bacteria</taxon>
        <taxon>Pseudomonadati</taxon>
        <taxon>Pseudomonadota</taxon>
        <taxon>Alphaproteobacteria</taxon>
        <taxon>Sphingomonadales</taxon>
        <taxon>Erythrobacteraceae</taxon>
        <taxon>Altererythrobacter</taxon>
    </lineage>
</organism>
<dbReference type="InterPro" id="IPR011330">
    <property type="entry name" value="Glyco_hydro/deAcase_b/a-brl"/>
</dbReference>
<evidence type="ECO:0000313" key="2">
    <source>
        <dbReference type="Proteomes" id="UP001215827"/>
    </source>
</evidence>
<keyword evidence="2" id="KW-1185">Reference proteome</keyword>
<dbReference type="CDD" id="cd10933">
    <property type="entry name" value="CE4_u9"/>
    <property type="match status" value="1"/>
</dbReference>
<dbReference type="SUPFAM" id="SSF88713">
    <property type="entry name" value="Glycoside hydrolase/deacetylase"/>
    <property type="match status" value="1"/>
</dbReference>
<sequence length="324" mass="35206">MTQVYITIDTEYSSGLMTSPCPVDRAENFARSIACITPDGPAGITHKLDLLGRYGQKAVFFVDPMPALIWGVAAIEDIVGPIIEAGQDVQLHLHTEWLELAGPANHLGTRTGLNLADFNFDEQCQLLAYARETLIAAGAPDPVAFRAGNYGANDDTLRALAALGLRYDTSHCPGIADGHCRISLGRDVRDPVLYKGVIEVPVGSIGTTDGGQRHAQITALSRREMIAAVRHARDHGQSCFTFVSHSFELINRRKLAVNRIVRRRFEGLCRDLAALRGVETANYRDNPPLFTGSGPSIEPLPPSTIRTGLRHAEQIVSNTLYGAL</sequence>
<dbReference type="EMBL" id="CP121106">
    <property type="protein sequence ID" value="WFL78231.1"/>
    <property type="molecule type" value="Genomic_DNA"/>
</dbReference>
<dbReference type="Proteomes" id="UP001215827">
    <property type="component" value="Chromosome"/>
</dbReference>
<proteinExistence type="predicted"/>
<dbReference type="Gene3D" id="3.20.20.370">
    <property type="entry name" value="Glycoside hydrolase/deacetylase"/>
    <property type="match status" value="1"/>
</dbReference>
<gene>
    <name evidence="1" type="ORF">P7228_03980</name>
</gene>
<protein>
    <recommendedName>
        <fullName evidence="3">Chitooligosaccharide deacetylase</fullName>
    </recommendedName>
</protein>
<reference evidence="1 2" key="1">
    <citation type="submission" date="2023-03" db="EMBL/GenBank/DDBJ databases">
        <title>Altererythrobacter sp. CAU 1644 isolated from sand.</title>
        <authorList>
            <person name="Kim W."/>
        </authorList>
    </citation>
    <scope>NUCLEOTIDE SEQUENCE [LARGE SCALE GENOMIC DNA]</scope>
    <source>
        <strain evidence="1 2">CAU 1644</strain>
    </source>
</reference>
<accession>A0ABY8FY69</accession>
<dbReference type="RefSeq" id="WP_278016921.1">
    <property type="nucleotide sequence ID" value="NZ_CP121106.1"/>
</dbReference>
<name>A0ABY8FY69_9SPHN</name>